<name>A0A3B0SDS8_9ZZZZ</name>
<gene>
    <name evidence="8" type="ORF">MNBD_ACTINO02-2832</name>
</gene>
<evidence type="ECO:0000256" key="1">
    <source>
        <dbReference type="ARBA" id="ARBA00004651"/>
    </source>
</evidence>
<evidence type="ECO:0000256" key="4">
    <source>
        <dbReference type="ARBA" id="ARBA00022960"/>
    </source>
</evidence>
<keyword evidence="4" id="KW-0133">Cell shape</keyword>
<dbReference type="InterPro" id="IPR007227">
    <property type="entry name" value="Cell_shape_determining_MreD"/>
</dbReference>
<evidence type="ECO:0000313" key="8">
    <source>
        <dbReference type="EMBL" id="VAV93175.1"/>
    </source>
</evidence>
<proteinExistence type="predicted"/>
<evidence type="ECO:0000256" key="3">
    <source>
        <dbReference type="ARBA" id="ARBA00022692"/>
    </source>
</evidence>
<evidence type="ECO:0000256" key="2">
    <source>
        <dbReference type="ARBA" id="ARBA00022475"/>
    </source>
</evidence>
<keyword evidence="5 7" id="KW-1133">Transmembrane helix</keyword>
<keyword evidence="3 7" id="KW-0812">Transmembrane</keyword>
<evidence type="ECO:0008006" key="9">
    <source>
        <dbReference type="Google" id="ProtNLM"/>
    </source>
</evidence>
<sequence>MNQRRVGFALLLVVVAVVLQTTVFAPGRIYPWGYGPLPVIIVVIGASRYLEPETTVALGFTAGLLMDLLGGEWLGLWAGALTTVAYVGLRLVDEADEGAVSLIVGVGALSVLAITLFVLAGTLFGRQLLSRNNVALLILVPSLYNVVIALPTLALTKKLMKGRQTPWSAR</sequence>
<dbReference type="AlphaFoldDB" id="A0A3B0SDS8"/>
<reference evidence="8" key="1">
    <citation type="submission" date="2018-06" db="EMBL/GenBank/DDBJ databases">
        <authorList>
            <person name="Zhirakovskaya E."/>
        </authorList>
    </citation>
    <scope>NUCLEOTIDE SEQUENCE</scope>
</reference>
<feature type="transmembrane region" description="Helical" evidence="7">
    <location>
        <begin position="134"/>
        <end position="155"/>
    </location>
</feature>
<evidence type="ECO:0000256" key="5">
    <source>
        <dbReference type="ARBA" id="ARBA00022989"/>
    </source>
</evidence>
<comment type="subcellular location">
    <subcellularLocation>
        <location evidence="1">Cell membrane</location>
        <topology evidence="1">Multi-pass membrane protein</topology>
    </subcellularLocation>
</comment>
<feature type="transmembrane region" description="Helical" evidence="7">
    <location>
        <begin position="99"/>
        <end position="122"/>
    </location>
</feature>
<evidence type="ECO:0000256" key="7">
    <source>
        <dbReference type="SAM" id="Phobius"/>
    </source>
</evidence>
<keyword evidence="6 7" id="KW-0472">Membrane</keyword>
<keyword evidence="2" id="KW-1003">Cell membrane</keyword>
<accession>A0A3B0SDS8</accession>
<organism evidence="8">
    <name type="scientific">hydrothermal vent metagenome</name>
    <dbReference type="NCBI Taxonomy" id="652676"/>
    <lineage>
        <taxon>unclassified sequences</taxon>
        <taxon>metagenomes</taxon>
        <taxon>ecological metagenomes</taxon>
    </lineage>
</organism>
<dbReference type="GO" id="GO:0008360">
    <property type="term" value="P:regulation of cell shape"/>
    <property type="evidence" value="ECO:0007669"/>
    <property type="project" value="UniProtKB-KW"/>
</dbReference>
<dbReference type="GO" id="GO:0005886">
    <property type="term" value="C:plasma membrane"/>
    <property type="evidence" value="ECO:0007669"/>
    <property type="project" value="UniProtKB-SubCell"/>
</dbReference>
<dbReference type="NCBIfam" id="TIGR03426">
    <property type="entry name" value="shape_MreD"/>
    <property type="match status" value="1"/>
</dbReference>
<evidence type="ECO:0000256" key="6">
    <source>
        <dbReference type="ARBA" id="ARBA00023136"/>
    </source>
</evidence>
<feature type="transmembrane region" description="Helical" evidence="7">
    <location>
        <begin position="74"/>
        <end position="92"/>
    </location>
</feature>
<dbReference type="EMBL" id="UOEK01000039">
    <property type="protein sequence ID" value="VAV93175.1"/>
    <property type="molecule type" value="Genomic_DNA"/>
</dbReference>
<protein>
    <recommendedName>
        <fullName evidence="9">Rod shape-determining protein MreD</fullName>
    </recommendedName>
</protein>